<organism evidence="6 7">
    <name type="scientific">Tamlana crocina</name>
    <dbReference type="NCBI Taxonomy" id="393006"/>
    <lineage>
        <taxon>Bacteria</taxon>
        <taxon>Pseudomonadati</taxon>
        <taxon>Bacteroidota</taxon>
        <taxon>Flavobacteriia</taxon>
        <taxon>Flavobacteriales</taxon>
        <taxon>Flavobacteriaceae</taxon>
        <taxon>Tamlana</taxon>
    </lineage>
</organism>
<evidence type="ECO:0000256" key="4">
    <source>
        <dbReference type="ARBA" id="ARBA00022898"/>
    </source>
</evidence>
<keyword evidence="7" id="KW-1185">Reference proteome</keyword>
<evidence type="ECO:0000313" key="6">
    <source>
        <dbReference type="EMBL" id="NJX15890.1"/>
    </source>
</evidence>
<gene>
    <name evidence="6" type="ORF">HC176_10355</name>
</gene>
<comment type="caution">
    <text evidence="6">The sequence shown here is derived from an EMBL/GenBank/DDBJ whole genome shotgun (WGS) entry which is preliminary data.</text>
</comment>
<keyword evidence="3" id="KW-0808">Transferase</keyword>
<dbReference type="Proteomes" id="UP000760545">
    <property type="component" value="Unassembled WGS sequence"/>
</dbReference>
<evidence type="ECO:0000313" key="7">
    <source>
        <dbReference type="Proteomes" id="UP000760545"/>
    </source>
</evidence>
<reference evidence="6 7" key="1">
    <citation type="submission" date="2020-03" db="EMBL/GenBank/DDBJ databases">
        <title>Tamlana sp. nov, isolated from XXX.</title>
        <authorList>
            <person name="Cao W.R."/>
        </authorList>
    </citation>
    <scope>NUCLEOTIDE SEQUENCE [LARGE SCALE GENOMIC DNA]</scope>
    <source>
        <strain evidence="6 7">HST1-43</strain>
    </source>
</reference>
<evidence type="ECO:0000256" key="5">
    <source>
        <dbReference type="RuleBase" id="RU003560"/>
    </source>
</evidence>
<dbReference type="PROSITE" id="PS00600">
    <property type="entry name" value="AA_TRANSFER_CLASS_3"/>
    <property type="match status" value="1"/>
</dbReference>
<dbReference type="PIRSF" id="PIRSF000521">
    <property type="entry name" value="Transaminase_4ab_Lys_Orn"/>
    <property type="match status" value="1"/>
</dbReference>
<proteinExistence type="inferred from homology"/>
<dbReference type="Pfam" id="PF00202">
    <property type="entry name" value="Aminotran_3"/>
    <property type="match status" value="1"/>
</dbReference>
<dbReference type="Gene3D" id="3.90.1150.10">
    <property type="entry name" value="Aspartate Aminotransferase, domain 1"/>
    <property type="match status" value="1"/>
</dbReference>
<protein>
    <submittedName>
        <fullName evidence="6">Aminotransferase class III-fold pyridoxal phosphate-dependent enzyme</fullName>
    </submittedName>
</protein>
<dbReference type="PANTHER" id="PTHR11986:SF79">
    <property type="entry name" value="ACETYLORNITHINE AMINOTRANSFERASE, MITOCHONDRIAL"/>
    <property type="match status" value="1"/>
</dbReference>
<comment type="similarity">
    <text evidence="5">Belongs to the class-III pyridoxal-phosphate-dependent aminotransferase family.</text>
</comment>
<dbReference type="GO" id="GO:0008483">
    <property type="term" value="F:transaminase activity"/>
    <property type="evidence" value="ECO:0007669"/>
    <property type="project" value="UniProtKB-KW"/>
</dbReference>
<comment type="cofactor">
    <cofactor evidence="1">
        <name>pyridoxal 5'-phosphate</name>
        <dbReference type="ChEBI" id="CHEBI:597326"/>
    </cofactor>
</comment>
<sequence length="385" mass="41973">MPLFDVYPLYNVTPVSAKGLYVYDDADNEYLDLYGGHAVISIGHAHPKYVDAVSSQVAELGFYSNAIQNPLQVQLAEKLEALSGCEGYNLFLCNSGAEANENALKLASFKTGKSRVVAFKNGFHGRTSAAVAATDNPNIIAPINAQQKVTILELNDILGVKAELEKGDVCAVIVEFIQGVGGLDQGTADFFEQVYALCQANDTMFVADEVQSGYGRSGKFFAFQHYNVTPDIISIAKGMGNGFPIGGILIHPDIEAKHGMLGTTFGGNHLACAAGLSVLNVIEDEKLMDNVNAMSEYFLKLAKSVPQIKHIKGRGLMLGLEFDFEVGELRKKLIYEHRIFTGGASNKKLLRILPPLTIRKDHINHFFEALIEALSEIEENQLQNI</sequence>
<dbReference type="InterPro" id="IPR005814">
    <property type="entry name" value="Aminotrans_3"/>
</dbReference>
<evidence type="ECO:0000256" key="1">
    <source>
        <dbReference type="ARBA" id="ARBA00001933"/>
    </source>
</evidence>
<dbReference type="EMBL" id="JAAVJS010000013">
    <property type="protein sequence ID" value="NJX15890.1"/>
    <property type="molecule type" value="Genomic_DNA"/>
</dbReference>
<accession>A0ABX1DC95</accession>
<dbReference type="RefSeq" id="WP_167918133.1">
    <property type="nucleotide sequence ID" value="NZ_JAAVJS010000013.1"/>
</dbReference>
<dbReference type="InterPro" id="IPR049704">
    <property type="entry name" value="Aminotrans_3_PPA_site"/>
</dbReference>
<dbReference type="InterPro" id="IPR050103">
    <property type="entry name" value="Class-III_PLP-dep_AT"/>
</dbReference>
<dbReference type="InterPro" id="IPR015422">
    <property type="entry name" value="PyrdxlP-dep_Trfase_small"/>
</dbReference>
<keyword evidence="4 5" id="KW-0663">Pyridoxal phosphate</keyword>
<dbReference type="PANTHER" id="PTHR11986">
    <property type="entry name" value="AMINOTRANSFERASE CLASS III"/>
    <property type="match status" value="1"/>
</dbReference>
<evidence type="ECO:0000256" key="3">
    <source>
        <dbReference type="ARBA" id="ARBA00022679"/>
    </source>
</evidence>
<evidence type="ECO:0000256" key="2">
    <source>
        <dbReference type="ARBA" id="ARBA00022576"/>
    </source>
</evidence>
<name>A0ABX1DC95_9FLAO</name>
<keyword evidence="2 6" id="KW-0032">Aminotransferase</keyword>
<dbReference type="InterPro" id="IPR015424">
    <property type="entry name" value="PyrdxlP-dep_Trfase"/>
</dbReference>
<dbReference type="SUPFAM" id="SSF53383">
    <property type="entry name" value="PLP-dependent transferases"/>
    <property type="match status" value="1"/>
</dbReference>
<dbReference type="Gene3D" id="3.40.640.10">
    <property type="entry name" value="Type I PLP-dependent aspartate aminotransferase-like (Major domain)"/>
    <property type="match status" value="1"/>
</dbReference>
<dbReference type="CDD" id="cd00610">
    <property type="entry name" value="OAT_like"/>
    <property type="match status" value="1"/>
</dbReference>
<dbReference type="InterPro" id="IPR015421">
    <property type="entry name" value="PyrdxlP-dep_Trfase_major"/>
</dbReference>